<dbReference type="SUPFAM" id="SSF55874">
    <property type="entry name" value="ATPase domain of HSP90 chaperone/DNA topoisomerase II/histidine kinase"/>
    <property type="match status" value="1"/>
</dbReference>
<dbReference type="STRING" id="1963862.B4O97_05000"/>
<evidence type="ECO:0000259" key="9">
    <source>
        <dbReference type="PROSITE" id="PS50109"/>
    </source>
</evidence>
<dbReference type="OrthoDB" id="370211at2"/>
<evidence type="ECO:0000313" key="12">
    <source>
        <dbReference type="Proteomes" id="UP000192343"/>
    </source>
</evidence>
<keyword evidence="4" id="KW-0597">Phosphoprotein</keyword>
<dbReference type="PANTHER" id="PTHR34220">
    <property type="entry name" value="SENSOR HISTIDINE KINASE YPDA"/>
    <property type="match status" value="1"/>
</dbReference>
<feature type="coiled-coil region" evidence="7">
    <location>
        <begin position="344"/>
        <end position="374"/>
    </location>
</feature>
<feature type="domain" description="Histidine kinase" evidence="9">
    <location>
        <begin position="469"/>
        <end position="567"/>
    </location>
</feature>
<evidence type="ECO:0000256" key="8">
    <source>
        <dbReference type="SAM" id="Phobius"/>
    </source>
</evidence>
<dbReference type="PANTHER" id="PTHR34220:SF7">
    <property type="entry name" value="SENSOR HISTIDINE KINASE YPDA"/>
    <property type="match status" value="1"/>
</dbReference>
<evidence type="ECO:0000256" key="7">
    <source>
        <dbReference type="SAM" id="Coils"/>
    </source>
</evidence>
<feature type="transmembrane region" description="Helical" evidence="8">
    <location>
        <begin position="286"/>
        <end position="305"/>
    </location>
</feature>
<reference evidence="11 12" key="1">
    <citation type="submission" date="2017-03" db="EMBL/GenBank/DDBJ databases">
        <title>Draft Genome sequence of Marispirochaeta sp. strain JC444.</title>
        <authorList>
            <person name="Shivani Y."/>
            <person name="Subhash Y."/>
            <person name="Sasikala C."/>
            <person name="Ramana C."/>
        </authorList>
    </citation>
    <scope>NUCLEOTIDE SEQUENCE [LARGE SCALE GENOMIC DNA]</scope>
    <source>
        <strain evidence="11 12">JC444</strain>
    </source>
</reference>
<dbReference type="SMART" id="SM00387">
    <property type="entry name" value="HATPase_c"/>
    <property type="match status" value="1"/>
</dbReference>
<comment type="caution">
    <text evidence="11">The sequence shown here is derived from an EMBL/GenBank/DDBJ whole genome shotgun (WGS) entry which is preliminary data.</text>
</comment>
<protein>
    <recommendedName>
        <fullName evidence="3">histidine kinase</fullName>
        <ecNumber evidence="3">2.7.13.3</ecNumber>
    </recommendedName>
</protein>
<dbReference type="Pfam" id="PF00672">
    <property type="entry name" value="HAMP"/>
    <property type="match status" value="1"/>
</dbReference>
<dbReference type="PROSITE" id="PS50109">
    <property type="entry name" value="HIS_KIN"/>
    <property type="match status" value="1"/>
</dbReference>
<dbReference type="InterPro" id="IPR003660">
    <property type="entry name" value="HAMP_dom"/>
</dbReference>
<comment type="catalytic activity">
    <reaction evidence="1">
        <text>ATP + protein L-histidine = ADP + protein N-phospho-L-histidine.</text>
        <dbReference type="EC" id="2.7.13.3"/>
    </reaction>
</comment>
<gene>
    <name evidence="11" type="ORF">B4O97_05000</name>
</gene>
<evidence type="ECO:0000256" key="1">
    <source>
        <dbReference type="ARBA" id="ARBA00000085"/>
    </source>
</evidence>
<sequence length="568" mass="63764">MKRRAYFTRLLLSFFIISIIPLVAAGIAFYAASLRIVNNANSQRGVDAISIAAETIEQRLDLYRHIAYTLSKRPQVSSAFTADKEKKDSTWLKGLYRVLYGEIAGHLYDVSVHLIAADGSSAYSTHQLPAHYDLSNYVNQDGIFSEERPDPDRTYLYFYPFISEKGDRVACSFFRELENGYLILDILAAPLFSEAEQRVFDSMILAETEQLQAVDFYRAERDGTFDHFEELRYLLEEGADRYNEGRAIIRDNVLLIVKKIPGSSLILLGSMSSDRFRFALSALWKFGSWILIGISVLVVLLAYYISRDIGGPVHDLASAMEHLSDGIPPRVSETGRNDELGYLVISYNRMVGRLEELLERTREEALALRIAERKALQAQVHPHFLFNTLGTIKSIAKLRQVPEIVDITTALGKMLRAAAGDGIDLVPFSTTVELLQSYIAIQYYRFGDRLQVSFNVDDSVLSFLVPRLILQPLVENAVIHSLEASPGPVHITITAQRRGIGMDVRITDDGPGIAPERLDEIMKNGIRVGISNVKRRMELLYQGEGHFSITSTVGTGTEVYLFFPGEQA</sequence>
<dbReference type="PROSITE" id="PS50885">
    <property type="entry name" value="HAMP"/>
    <property type="match status" value="1"/>
</dbReference>
<dbReference type="EMBL" id="MWQY01000004">
    <property type="protein sequence ID" value="ORC36985.1"/>
    <property type="molecule type" value="Genomic_DNA"/>
</dbReference>
<keyword evidence="8" id="KW-1133">Transmembrane helix</keyword>
<dbReference type="GO" id="GO:0016020">
    <property type="term" value="C:membrane"/>
    <property type="evidence" value="ECO:0007669"/>
    <property type="project" value="UniProtKB-SubCell"/>
</dbReference>
<dbReference type="RefSeq" id="WP_083048877.1">
    <property type="nucleotide sequence ID" value="NZ_MWQY01000004.1"/>
</dbReference>
<evidence type="ECO:0000256" key="2">
    <source>
        <dbReference type="ARBA" id="ARBA00004370"/>
    </source>
</evidence>
<evidence type="ECO:0000313" key="11">
    <source>
        <dbReference type="EMBL" id="ORC36985.1"/>
    </source>
</evidence>
<dbReference type="SUPFAM" id="SSF158472">
    <property type="entry name" value="HAMP domain-like"/>
    <property type="match status" value="1"/>
</dbReference>
<keyword evidence="6 11" id="KW-0418">Kinase</keyword>
<dbReference type="InterPro" id="IPR050640">
    <property type="entry name" value="Bact_2-comp_sensor_kinase"/>
</dbReference>
<dbReference type="InterPro" id="IPR003594">
    <property type="entry name" value="HATPase_dom"/>
</dbReference>
<name>A0A1Y1S0U1_9SPIO</name>
<keyword evidence="5" id="KW-0808">Transferase</keyword>
<feature type="domain" description="HAMP" evidence="10">
    <location>
        <begin position="307"/>
        <end position="359"/>
    </location>
</feature>
<dbReference type="Pfam" id="PF06580">
    <property type="entry name" value="His_kinase"/>
    <property type="match status" value="1"/>
</dbReference>
<dbReference type="Pfam" id="PF02518">
    <property type="entry name" value="HATPase_c"/>
    <property type="match status" value="1"/>
</dbReference>
<dbReference type="InterPro" id="IPR010559">
    <property type="entry name" value="Sig_transdc_His_kin_internal"/>
</dbReference>
<dbReference type="Proteomes" id="UP000192343">
    <property type="component" value="Unassembled WGS sequence"/>
</dbReference>
<dbReference type="SMART" id="SM00304">
    <property type="entry name" value="HAMP"/>
    <property type="match status" value="1"/>
</dbReference>
<dbReference type="GO" id="GO:0000155">
    <property type="term" value="F:phosphorelay sensor kinase activity"/>
    <property type="evidence" value="ECO:0007669"/>
    <property type="project" value="InterPro"/>
</dbReference>
<evidence type="ECO:0000256" key="6">
    <source>
        <dbReference type="ARBA" id="ARBA00022777"/>
    </source>
</evidence>
<proteinExistence type="predicted"/>
<keyword evidence="8" id="KW-0472">Membrane</keyword>
<dbReference type="Gene3D" id="3.30.565.10">
    <property type="entry name" value="Histidine kinase-like ATPase, C-terminal domain"/>
    <property type="match status" value="1"/>
</dbReference>
<evidence type="ECO:0000256" key="3">
    <source>
        <dbReference type="ARBA" id="ARBA00012438"/>
    </source>
</evidence>
<accession>A0A1Y1S0U1</accession>
<evidence type="ECO:0000256" key="4">
    <source>
        <dbReference type="ARBA" id="ARBA00022553"/>
    </source>
</evidence>
<comment type="subcellular location">
    <subcellularLocation>
        <location evidence="2">Membrane</location>
    </subcellularLocation>
</comment>
<evidence type="ECO:0000256" key="5">
    <source>
        <dbReference type="ARBA" id="ARBA00022679"/>
    </source>
</evidence>
<dbReference type="EC" id="2.7.13.3" evidence="3"/>
<organism evidence="11 12">
    <name type="scientific">Marispirochaeta aestuarii</name>
    <dbReference type="NCBI Taxonomy" id="1963862"/>
    <lineage>
        <taxon>Bacteria</taxon>
        <taxon>Pseudomonadati</taxon>
        <taxon>Spirochaetota</taxon>
        <taxon>Spirochaetia</taxon>
        <taxon>Spirochaetales</taxon>
        <taxon>Spirochaetaceae</taxon>
        <taxon>Marispirochaeta</taxon>
    </lineage>
</organism>
<keyword evidence="8" id="KW-0812">Transmembrane</keyword>
<dbReference type="InterPro" id="IPR036890">
    <property type="entry name" value="HATPase_C_sf"/>
</dbReference>
<dbReference type="InterPro" id="IPR005467">
    <property type="entry name" value="His_kinase_dom"/>
</dbReference>
<keyword evidence="12" id="KW-1185">Reference proteome</keyword>
<keyword evidence="7" id="KW-0175">Coiled coil</keyword>
<dbReference type="CDD" id="cd06225">
    <property type="entry name" value="HAMP"/>
    <property type="match status" value="1"/>
</dbReference>
<dbReference type="AlphaFoldDB" id="A0A1Y1S0U1"/>
<dbReference type="Gene3D" id="6.10.340.10">
    <property type="match status" value="1"/>
</dbReference>
<evidence type="ECO:0000259" key="10">
    <source>
        <dbReference type="PROSITE" id="PS50885"/>
    </source>
</evidence>